<dbReference type="OMA" id="CYYVSIT"/>
<dbReference type="OrthoDB" id="10264707at2759"/>
<dbReference type="EMBL" id="MNAD01001290">
    <property type="protein sequence ID" value="OJT06608.1"/>
    <property type="molecule type" value="Genomic_DNA"/>
</dbReference>
<organism evidence="1 2">
    <name type="scientific">Trametes pubescens</name>
    <name type="common">White-rot fungus</name>
    <dbReference type="NCBI Taxonomy" id="154538"/>
    <lineage>
        <taxon>Eukaryota</taxon>
        <taxon>Fungi</taxon>
        <taxon>Dikarya</taxon>
        <taxon>Basidiomycota</taxon>
        <taxon>Agaricomycotina</taxon>
        <taxon>Agaricomycetes</taxon>
        <taxon>Polyporales</taxon>
        <taxon>Polyporaceae</taxon>
        <taxon>Trametes</taxon>
    </lineage>
</organism>
<name>A0A1M2VGA6_TRAPU</name>
<reference evidence="1 2" key="1">
    <citation type="submission" date="2016-10" db="EMBL/GenBank/DDBJ databases">
        <title>Genome sequence of the basidiomycete white-rot fungus Trametes pubescens.</title>
        <authorList>
            <person name="Makela M.R."/>
            <person name="Granchi Z."/>
            <person name="Peng M."/>
            <person name="De Vries R.P."/>
            <person name="Grigoriev I."/>
            <person name="Riley R."/>
            <person name="Hilden K."/>
        </authorList>
    </citation>
    <scope>NUCLEOTIDE SEQUENCE [LARGE SCALE GENOMIC DNA]</scope>
    <source>
        <strain evidence="1 2">FBCC735</strain>
    </source>
</reference>
<sequence length="151" mass="16103">MSAYGAISSRATSSLPSTTWKLVSKRANAPTHLTLHHVTLETAQTLPGLVDYLHRTFADELADGRTYPQEILPGESYTREQFDAYYFAADVLVAVLGQPASEGAADAPDGSIVSIGFAEAVSGRAWEECLAGCYYVSALPKKGVHPAGARE</sequence>
<accession>A0A1M2VGA6</accession>
<evidence type="ECO:0000313" key="1">
    <source>
        <dbReference type="EMBL" id="OJT06608.1"/>
    </source>
</evidence>
<protein>
    <submittedName>
        <fullName evidence="1">Uncharacterized protein</fullName>
    </submittedName>
</protein>
<comment type="caution">
    <text evidence="1">The sequence shown here is derived from an EMBL/GenBank/DDBJ whole genome shotgun (WGS) entry which is preliminary data.</text>
</comment>
<dbReference type="Proteomes" id="UP000184267">
    <property type="component" value="Unassembled WGS sequence"/>
</dbReference>
<dbReference type="AlphaFoldDB" id="A0A1M2VGA6"/>
<keyword evidence="2" id="KW-1185">Reference proteome</keyword>
<dbReference type="Gene3D" id="3.40.630.30">
    <property type="match status" value="1"/>
</dbReference>
<gene>
    <name evidence="1" type="ORF">TRAPUB_2535</name>
</gene>
<evidence type="ECO:0000313" key="2">
    <source>
        <dbReference type="Proteomes" id="UP000184267"/>
    </source>
</evidence>
<proteinExistence type="predicted"/>
<dbReference type="STRING" id="154538.A0A1M2VGA6"/>